<evidence type="ECO:0000256" key="10">
    <source>
        <dbReference type="ARBA" id="ARBA00047899"/>
    </source>
</evidence>
<dbReference type="EMBL" id="CP038631">
    <property type="protein sequence ID" value="QCC45846.1"/>
    <property type="molecule type" value="Genomic_DNA"/>
</dbReference>
<dbReference type="Proteomes" id="UP000296216">
    <property type="component" value="Chromosome"/>
</dbReference>
<dbReference type="InterPro" id="IPR018935">
    <property type="entry name" value="RIO_kinase_CS"/>
</dbReference>
<evidence type="ECO:0000256" key="8">
    <source>
        <dbReference type="ARBA" id="ARBA00022840"/>
    </source>
</evidence>
<sequence>MTDDEYGLTEETAGAPGDEFEEIDVRDTEADKIARTKDREFAEFRKRLKDTEQFKLDDGAFDDATYAAIYKLVEDDHMGAMGGPISTGKEANVYEALDAEGGDVALKVYRINASNFQQMRAYLEGDPRFEGLRGDKKAVVLSWTRKEFSNLRRAKAAGVRVPAPLAVQRNVLVMELIGREGDAAPTLSDVDIENPQMAYEVVREYVRRLYDAGLVHGDLSEYNVVVYEGELVVIDVGQAVTIHHPNSATFLERDCRNVANFFARQGADADPDDLLSYVHEHATPRAEADTAAGDRDGTEGSLDRGSDADDA</sequence>
<dbReference type="InterPro" id="IPR051272">
    <property type="entry name" value="RIO-type_Ser/Thr_kinase"/>
</dbReference>
<dbReference type="PROSITE" id="PS01245">
    <property type="entry name" value="RIO1"/>
    <property type="match status" value="1"/>
</dbReference>
<dbReference type="SMART" id="SM00090">
    <property type="entry name" value="RIO"/>
    <property type="match status" value="1"/>
</dbReference>
<dbReference type="EMBL" id="VRYN01000001">
    <property type="protein sequence ID" value="TYO82105.1"/>
    <property type="molecule type" value="Genomic_DNA"/>
</dbReference>
<comment type="catalytic activity">
    <reaction evidence="11">
        <text>L-seryl-[protein] + ATP = O-phospho-L-seryl-[protein] + ADP + H(+)</text>
        <dbReference type="Rhea" id="RHEA:17989"/>
        <dbReference type="Rhea" id="RHEA-COMP:9863"/>
        <dbReference type="Rhea" id="RHEA-COMP:11604"/>
        <dbReference type="ChEBI" id="CHEBI:15378"/>
        <dbReference type="ChEBI" id="CHEBI:29999"/>
        <dbReference type="ChEBI" id="CHEBI:30616"/>
        <dbReference type="ChEBI" id="CHEBI:83421"/>
        <dbReference type="ChEBI" id="CHEBI:456216"/>
        <dbReference type="EC" id="2.7.11.1"/>
    </reaction>
</comment>
<dbReference type="CDD" id="cd05145">
    <property type="entry name" value="RIO1_like"/>
    <property type="match status" value="1"/>
</dbReference>
<dbReference type="InterPro" id="IPR008266">
    <property type="entry name" value="Tyr_kinase_AS"/>
</dbReference>
<evidence type="ECO:0000313" key="17">
    <source>
        <dbReference type="Proteomes" id="UP000323075"/>
    </source>
</evidence>
<comment type="catalytic activity">
    <reaction evidence="10">
        <text>L-threonyl-[protein] + ATP = O-phospho-L-threonyl-[protein] + ADP + H(+)</text>
        <dbReference type="Rhea" id="RHEA:46608"/>
        <dbReference type="Rhea" id="RHEA-COMP:11060"/>
        <dbReference type="Rhea" id="RHEA-COMP:11605"/>
        <dbReference type="ChEBI" id="CHEBI:15378"/>
        <dbReference type="ChEBI" id="CHEBI:30013"/>
        <dbReference type="ChEBI" id="CHEBI:30616"/>
        <dbReference type="ChEBI" id="CHEBI:61977"/>
        <dbReference type="ChEBI" id="CHEBI:456216"/>
        <dbReference type="EC" id="2.7.11.1"/>
    </reaction>
</comment>
<feature type="domain" description="RIO kinase" evidence="13">
    <location>
        <begin position="50"/>
        <end position="280"/>
    </location>
</feature>
<dbReference type="InterPro" id="IPR011009">
    <property type="entry name" value="Kinase-like_dom_sf"/>
</dbReference>
<keyword evidence="7 14" id="KW-0418">Kinase</keyword>
<accession>A0A4D6GXH9</accession>
<dbReference type="AlphaFoldDB" id="A0A4D6GXH9"/>
<dbReference type="NCBIfam" id="NF041310">
    <property type="entry name" value="Prot_Kin_Rio1_Halo"/>
    <property type="match status" value="1"/>
</dbReference>
<keyword evidence="3 14" id="KW-0723">Serine/threonine-protein kinase</keyword>
<dbReference type="SUPFAM" id="SSF56112">
    <property type="entry name" value="Protein kinase-like (PK-like)"/>
    <property type="match status" value="1"/>
</dbReference>
<dbReference type="GO" id="GO:0004674">
    <property type="term" value="F:protein serine/threonine kinase activity"/>
    <property type="evidence" value="ECO:0007669"/>
    <property type="project" value="UniProtKB-KW"/>
</dbReference>
<keyword evidence="6" id="KW-0547">Nucleotide-binding</keyword>
<evidence type="ECO:0000259" key="13">
    <source>
        <dbReference type="SMART" id="SM00090"/>
    </source>
</evidence>
<dbReference type="Gene3D" id="1.10.510.10">
    <property type="entry name" value="Transferase(Phosphotransferase) domain 1"/>
    <property type="match status" value="1"/>
</dbReference>
<keyword evidence="4 14" id="KW-0808">Transferase</keyword>
<evidence type="ECO:0000313" key="15">
    <source>
        <dbReference type="EMBL" id="TYO82105.1"/>
    </source>
</evidence>
<dbReference type="GeneID" id="39856036"/>
<reference evidence="14 16" key="1">
    <citation type="journal article" date="2019" name="Microbiol. Resour. Announc.">
        <title>The Genome Sequence of the Halobacterium salinarum Type Strain Is Closely Related to That of Laboratory Strains NRC-1 and R1.</title>
        <authorList>
            <person name="Pfeiffer F."/>
            <person name="Marchfelder A."/>
            <person name="Habermann B."/>
            <person name="Dyall-Smith M.L."/>
        </authorList>
    </citation>
    <scope>NUCLEOTIDE SEQUENCE [LARGE SCALE GENOMIC DNA]</scope>
    <source>
        <strain evidence="14">91-R6</strain>
        <strain evidence="16">ATCC 33171 / DSM 3754 / JCM 8978 / NBRC 102687 / NCIMB 764 / 91-R6</strain>
    </source>
</reference>
<evidence type="ECO:0000256" key="6">
    <source>
        <dbReference type="ARBA" id="ARBA00022741"/>
    </source>
</evidence>
<dbReference type="Proteomes" id="UP000323075">
    <property type="component" value="Unassembled WGS sequence"/>
</dbReference>
<dbReference type="Pfam" id="PF01163">
    <property type="entry name" value="RIO1"/>
    <property type="match status" value="1"/>
</dbReference>
<organism evidence="14 16">
    <name type="scientific">Halobacterium salinarum (strain ATCC 33171 / DSM 3754 / JCM 8978 / NBRC 102687 / NCIMB 764 / 91-R6)</name>
    <dbReference type="NCBI Taxonomy" id="2597657"/>
    <lineage>
        <taxon>Archaea</taxon>
        <taxon>Methanobacteriati</taxon>
        <taxon>Methanobacteriota</taxon>
        <taxon>Stenosarchaea group</taxon>
        <taxon>Halobacteria</taxon>
        <taxon>Halobacteriales</taxon>
        <taxon>Halobacteriaceae</taxon>
        <taxon>Halobacterium</taxon>
    </lineage>
</organism>
<evidence type="ECO:0000256" key="3">
    <source>
        <dbReference type="ARBA" id="ARBA00022527"/>
    </source>
</evidence>
<proteinExistence type="inferred from homology"/>
<evidence type="ECO:0000256" key="11">
    <source>
        <dbReference type="ARBA" id="ARBA00048679"/>
    </source>
</evidence>
<dbReference type="GO" id="GO:0005524">
    <property type="term" value="F:ATP binding"/>
    <property type="evidence" value="ECO:0007669"/>
    <property type="project" value="UniProtKB-KW"/>
</dbReference>
<reference evidence="15 17" key="2">
    <citation type="submission" date="2019-07" db="EMBL/GenBank/DDBJ databases">
        <title>Genomic Encyclopedia of Archaeal and Bacterial Type Strains, Phase II (KMG-II): from individual species to whole genera.</title>
        <authorList>
            <person name="Goeker M."/>
        </authorList>
    </citation>
    <scope>NUCLEOTIDE SEQUENCE [LARGE SCALE GENOMIC DNA]</scope>
    <source>
        <strain evidence="15 17">DSM 3754</strain>
    </source>
</reference>
<feature type="region of interest" description="Disordered" evidence="12">
    <location>
        <begin position="279"/>
        <end position="311"/>
    </location>
</feature>
<evidence type="ECO:0000256" key="2">
    <source>
        <dbReference type="ARBA" id="ARBA00012513"/>
    </source>
</evidence>
<evidence type="ECO:0000313" key="16">
    <source>
        <dbReference type="Proteomes" id="UP000296216"/>
    </source>
</evidence>
<dbReference type="InterPro" id="IPR000687">
    <property type="entry name" value="RIO_kinase"/>
</dbReference>
<reference evidence="14" key="3">
    <citation type="journal article" name="MicrobiologyOpen">
        <title>Whole-genome comparison between the type strain of Halobacterium salinarum (DSM 3754(T)) and the laboratory strains R1 and NRC-1.</title>
        <authorList>
            <person name="Pfeiffer F."/>
            <person name="Losensky G."/>
            <person name="Marchfelder A."/>
            <person name="Habermann B."/>
            <person name="Dyall-Smith M."/>
        </authorList>
    </citation>
    <scope>NUCLEOTIDE SEQUENCE</scope>
    <source>
        <strain evidence="14">91-R6</strain>
    </source>
</reference>
<dbReference type="PANTHER" id="PTHR45723">
    <property type="entry name" value="SERINE/THREONINE-PROTEIN KINASE RIO1"/>
    <property type="match status" value="1"/>
</dbReference>
<evidence type="ECO:0000256" key="9">
    <source>
        <dbReference type="ARBA" id="ARBA00022842"/>
    </source>
</evidence>
<dbReference type="GO" id="GO:0046872">
    <property type="term" value="F:metal ion binding"/>
    <property type="evidence" value="ECO:0007669"/>
    <property type="project" value="UniProtKB-KW"/>
</dbReference>
<evidence type="ECO:0000313" key="14">
    <source>
        <dbReference type="EMBL" id="QCC45846.1"/>
    </source>
</evidence>
<keyword evidence="9" id="KW-0460">Magnesium</keyword>
<dbReference type="RefSeq" id="WP_136361574.1">
    <property type="nucleotide sequence ID" value="NZ_VRYN01000001.1"/>
</dbReference>
<gene>
    <name evidence="14" type="primary">rio1</name>
    <name evidence="14" type="synonym">pkn2</name>
    <name evidence="15" type="ORF">APQ99_00623</name>
    <name evidence="14" type="ORF">HBSAL_11020</name>
</gene>
<dbReference type="InterPro" id="IPR018934">
    <property type="entry name" value="RIO_dom"/>
</dbReference>
<dbReference type="Gene3D" id="3.30.200.20">
    <property type="entry name" value="Phosphorylase Kinase, domain 1"/>
    <property type="match status" value="1"/>
</dbReference>
<name>A0A4D6GXH9_HALS9</name>
<evidence type="ECO:0000256" key="4">
    <source>
        <dbReference type="ARBA" id="ARBA00022679"/>
    </source>
</evidence>
<dbReference type="InterPro" id="IPR054876">
    <property type="entry name" value="RIO1_kinase"/>
</dbReference>
<comment type="similarity">
    <text evidence="1">Belongs to the protein kinase superfamily. RIO-type Ser/Thr kinase family.</text>
</comment>
<evidence type="ECO:0000256" key="12">
    <source>
        <dbReference type="SAM" id="MobiDB-lite"/>
    </source>
</evidence>
<dbReference type="EC" id="2.7.11.1" evidence="2"/>
<protein>
    <recommendedName>
        <fullName evidence="2">non-specific serine/threonine protein kinase</fullName>
        <ecNumber evidence="2">2.7.11.1</ecNumber>
    </recommendedName>
</protein>
<evidence type="ECO:0000256" key="1">
    <source>
        <dbReference type="ARBA" id="ARBA00009196"/>
    </source>
</evidence>
<evidence type="ECO:0000256" key="7">
    <source>
        <dbReference type="ARBA" id="ARBA00022777"/>
    </source>
</evidence>
<evidence type="ECO:0000256" key="5">
    <source>
        <dbReference type="ARBA" id="ARBA00022723"/>
    </source>
</evidence>
<keyword evidence="8" id="KW-0067">ATP-binding</keyword>
<dbReference type="PROSITE" id="PS00109">
    <property type="entry name" value="PROTEIN_KINASE_TYR"/>
    <property type="match status" value="1"/>
</dbReference>
<keyword evidence="5" id="KW-0479">Metal-binding</keyword>